<evidence type="ECO:0000256" key="2">
    <source>
        <dbReference type="PROSITE-ProRule" id="PRU00339"/>
    </source>
</evidence>
<accession>A0A7C4XEH5</accession>
<dbReference type="InterPro" id="IPR023346">
    <property type="entry name" value="Lysozyme-like_dom_sf"/>
</dbReference>
<protein>
    <submittedName>
        <fullName evidence="5">Tetratricopeptide repeat protein</fullName>
    </submittedName>
</protein>
<gene>
    <name evidence="5" type="ORF">ENV60_02915</name>
</gene>
<comment type="caution">
    <text evidence="5">The sequence shown here is derived from an EMBL/GenBank/DDBJ whole genome shotgun (WGS) entry which is preliminary data.</text>
</comment>
<dbReference type="PROSITE" id="PS51257">
    <property type="entry name" value="PROKAR_LIPOPROTEIN"/>
    <property type="match status" value="1"/>
</dbReference>
<reference evidence="5" key="1">
    <citation type="journal article" date="2020" name="mSystems">
        <title>Genome- and Community-Level Interaction Insights into Carbon Utilization and Element Cycling Functions of Hydrothermarchaeota in Hydrothermal Sediment.</title>
        <authorList>
            <person name="Zhou Z."/>
            <person name="Liu Y."/>
            <person name="Xu W."/>
            <person name="Pan J."/>
            <person name="Luo Z.H."/>
            <person name="Li M."/>
        </authorList>
    </citation>
    <scope>NUCLEOTIDE SEQUENCE [LARGE SCALE GENOMIC DNA]</scope>
    <source>
        <strain evidence="5">SpSt-774</strain>
    </source>
</reference>
<dbReference type="AlphaFoldDB" id="A0A7C4XEH5"/>
<keyword evidence="3" id="KW-0732">Signal</keyword>
<evidence type="ECO:0000256" key="1">
    <source>
        <dbReference type="ARBA" id="ARBA00007734"/>
    </source>
</evidence>
<dbReference type="PROSITE" id="PS00922">
    <property type="entry name" value="TRANSGLYCOSYLASE"/>
    <property type="match status" value="1"/>
</dbReference>
<proteinExistence type="inferred from homology"/>
<dbReference type="SUPFAM" id="SSF53955">
    <property type="entry name" value="Lysozyme-like"/>
    <property type="match status" value="1"/>
</dbReference>
<organism evidence="5">
    <name type="scientific">candidate division WOR-3 bacterium</name>
    <dbReference type="NCBI Taxonomy" id="2052148"/>
    <lineage>
        <taxon>Bacteria</taxon>
        <taxon>Bacteria division WOR-3</taxon>
    </lineage>
</organism>
<dbReference type="InterPro" id="IPR011990">
    <property type="entry name" value="TPR-like_helical_dom_sf"/>
</dbReference>
<keyword evidence="2" id="KW-0802">TPR repeat</keyword>
<comment type="similarity">
    <text evidence="1">Belongs to the transglycosylase Slt family.</text>
</comment>
<dbReference type="Gene3D" id="1.25.40.10">
    <property type="entry name" value="Tetratricopeptide repeat domain"/>
    <property type="match status" value="2"/>
</dbReference>
<dbReference type="PROSITE" id="PS50005">
    <property type="entry name" value="TPR"/>
    <property type="match status" value="1"/>
</dbReference>
<dbReference type="GO" id="GO:0000270">
    <property type="term" value="P:peptidoglycan metabolic process"/>
    <property type="evidence" value="ECO:0007669"/>
    <property type="project" value="InterPro"/>
</dbReference>
<dbReference type="Pfam" id="PF13432">
    <property type="entry name" value="TPR_16"/>
    <property type="match status" value="1"/>
</dbReference>
<dbReference type="InterPro" id="IPR000189">
    <property type="entry name" value="Transglyc_AS"/>
</dbReference>
<evidence type="ECO:0000259" key="4">
    <source>
        <dbReference type="Pfam" id="PF01464"/>
    </source>
</evidence>
<dbReference type="InterPro" id="IPR019734">
    <property type="entry name" value="TPR_rpt"/>
</dbReference>
<dbReference type="Pfam" id="PF01464">
    <property type="entry name" value="SLT"/>
    <property type="match status" value="1"/>
</dbReference>
<evidence type="ECO:0000256" key="3">
    <source>
        <dbReference type="SAM" id="SignalP"/>
    </source>
</evidence>
<feature type="chain" id="PRO_5027932253" evidence="3">
    <location>
        <begin position="22"/>
        <end position="723"/>
    </location>
</feature>
<feature type="domain" description="Transglycosylase SLT" evidence="4">
    <location>
        <begin position="578"/>
        <end position="682"/>
    </location>
</feature>
<feature type="repeat" description="TPR" evidence="2">
    <location>
        <begin position="297"/>
        <end position="330"/>
    </location>
</feature>
<dbReference type="PANTHER" id="PTHR37423">
    <property type="entry name" value="SOLUBLE LYTIC MUREIN TRANSGLYCOSYLASE-RELATED"/>
    <property type="match status" value="1"/>
</dbReference>
<dbReference type="InterPro" id="IPR008258">
    <property type="entry name" value="Transglycosylase_SLT_dom_1"/>
</dbReference>
<dbReference type="GO" id="GO:0008933">
    <property type="term" value="F:peptidoglycan lytic transglycosylase activity"/>
    <property type="evidence" value="ECO:0007669"/>
    <property type="project" value="InterPro"/>
</dbReference>
<dbReference type="PANTHER" id="PTHR37423:SF2">
    <property type="entry name" value="MEMBRANE-BOUND LYTIC MUREIN TRANSGLYCOSYLASE C"/>
    <property type="match status" value="1"/>
</dbReference>
<dbReference type="GO" id="GO:0016020">
    <property type="term" value="C:membrane"/>
    <property type="evidence" value="ECO:0007669"/>
    <property type="project" value="InterPro"/>
</dbReference>
<name>A0A7C4XEH5_UNCW3</name>
<evidence type="ECO:0000313" key="5">
    <source>
        <dbReference type="EMBL" id="HGV97231.1"/>
    </source>
</evidence>
<sequence length="723" mass="84656">MRFIRLTLFAFGLFSVSCPPAGLQKPVLVPDFIILKKAQETFEENPLYAYNLLKNVYSPEYQAAKNRLLIKIYINQREYVRALELLDSISLSEKDSTGIDLSLDEISLILLKTASWEKLFRLSNDTLLKGISAYQLGWFDQAVNLFSNEKEPRDYRLLYLTKTYQKLKDQENALKTLLSIDSISPYLFEEYQNLLFSILINLKNLEIMKRERLRLKNESLKEYLLLKIYELENQKIKMRSKAWELVKNYPGSIGARYALSLIKPKTKLEHKLIGRVYFLQGDFENAIKNFKNAQFDDDVYYYLGKIYYDRGDTEKAVRYFSHSHRADACYYRGLIYENRGYPGRAIAIYDSLVKLHPKTKYITSALRRKGFLLEELGDTLGAVKTFVQLKEKNTDFRAALQLFRLGRLTEAVEILKKYDGPDFIYWQIRLKERLGESADSLRNYLHHRFPFSYYALIREENPVIIDTISMENWFRRLGDTTLTLNRNDSLHLKRAIRYFELGETSYALCELQSIETKTFFNLVYLSKLCASYGADRGSIRFSLELKERLEKKMDDRIYPVEFLRMVYPIRYIFSILNSDIDLYLILALIWQESLFDPNAKSSSNALGLMQIIPSTGEAIAKELGISSYSLYEPQTSIMFGCHYFKKRLNEFESLPLALAAYNAGPARLKKWLAKNPNSEVDEFIELIPYNETRDYVRLILARKVIYKKIWAEKLEGLNQQLTE</sequence>
<dbReference type="EMBL" id="DTGZ01000053">
    <property type="protein sequence ID" value="HGV97231.1"/>
    <property type="molecule type" value="Genomic_DNA"/>
</dbReference>
<dbReference type="SUPFAM" id="SSF48452">
    <property type="entry name" value="TPR-like"/>
    <property type="match status" value="1"/>
</dbReference>
<dbReference type="CDD" id="cd13401">
    <property type="entry name" value="Slt70-like"/>
    <property type="match status" value="1"/>
</dbReference>
<feature type="signal peptide" evidence="3">
    <location>
        <begin position="1"/>
        <end position="21"/>
    </location>
</feature>
<dbReference type="Gene3D" id="1.10.530.10">
    <property type="match status" value="1"/>
</dbReference>